<evidence type="ECO:0000313" key="3">
    <source>
        <dbReference type="Proteomes" id="UP000694844"/>
    </source>
</evidence>
<accession>A0A8B8AIR0</accession>
<feature type="coiled-coil region" evidence="1">
    <location>
        <begin position="164"/>
        <end position="210"/>
    </location>
</feature>
<feature type="domain" description="Myb-like" evidence="2">
    <location>
        <begin position="5"/>
        <end position="80"/>
    </location>
</feature>
<dbReference type="GeneID" id="111102079"/>
<evidence type="ECO:0000259" key="2">
    <source>
        <dbReference type="SMART" id="SM00717"/>
    </source>
</evidence>
<protein>
    <submittedName>
        <fullName evidence="4">Myb/SANT-like DNA-binding domain-containing protein 4</fullName>
    </submittedName>
</protein>
<proteinExistence type="predicted"/>
<dbReference type="InterPro" id="IPR001005">
    <property type="entry name" value="SANT/Myb"/>
</dbReference>
<dbReference type="GO" id="GO:0005634">
    <property type="term" value="C:nucleus"/>
    <property type="evidence" value="ECO:0007669"/>
    <property type="project" value="TreeGrafter"/>
</dbReference>
<dbReference type="Proteomes" id="UP000694844">
    <property type="component" value="Chromosome 6"/>
</dbReference>
<evidence type="ECO:0000313" key="4">
    <source>
        <dbReference type="RefSeq" id="XP_022290438.1"/>
    </source>
</evidence>
<gene>
    <name evidence="4" type="primary">LOC111102079</name>
</gene>
<dbReference type="PANTHER" id="PTHR23098:SF16">
    <property type="entry name" value="REGULATORY PROTEIN ZESTE"/>
    <property type="match status" value="1"/>
</dbReference>
<dbReference type="OrthoDB" id="6131731at2759"/>
<keyword evidence="3" id="KW-1185">Reference proteome</keyword>
<dbReference type="PANTHER" id="PTHR23098">
    <property type="entry name" value="AGAP001331-PA-RELATED"/>
    <property type="match status" value="1"/>
</dbReference>
<dbReference type="AlphaFoldDB" id="A0A8B8AIR0"/>
<dbReference type="RefSeq" id="XP_022290438.1">
    <property type="nucleotide sequence ID" value="XM_022434730.1"/>
</dbReference>
<keyword evidence="1" id="KW-0175">Coiled coil</keyword>
<dbReference type="Pfam" id="PF13873">
    <property type="entry name" value="Myb_DNA-bind_5"/>
    <property type="match status" value="1"/>
</dbReference>
<organism evidence="3 4">
    <name type="scientific">Crassostrea virginica</name>
    <name type="common">Eastern oyster</name>
    <dbReference type="NCBI Taxonomy" id="6565"/>
    <lineage>
        <taxon>Eukaryota</taxon>
        <taxon>Metazoa</taxon>
        <taxon>Spiralia</taxon>
        <taxon>Lophotrochozoa</taxon>
        <taxon>Mollusca</taxon>
        <taxon>Bivalvia</taxon>
        <taxon>Autobranchia</taxon>
        <taxon>Pteriomorphia</taxon>
        <taxon>Ostreida</taxon>
        <taxon>Ostreoidea</taxon>
        <taxon>Ostreidae</taxon>
        <taxon>Crassostrea</taxon>
    </lineage>
</organism>
<evidence type="ECO:0000256" key="1">
    <source>
        <dbReference type="SAM" id="Coils"/>
    </source>
</evidence>
<dbReference type="KEGG" id="cvn:111102079"/>
<sequence>MEKKRGANWGVDEEVLVIEEVKRRGDILFGSFKGSGVKGKGKGLKEKEWQGIADLLNSKFDTQKRTWEEVKKKYYNIKTRSKEKLDGLKHPKTGGGPPLPPLSQGEETFLRLSASEPNMCGVAGGIDTDAPGTSDINDQPVHVDHSLEAEGTGTLITSVETSSLTRSLQESESRKRNIEELEETNLKLDNKRLEEEIQKIKEEKEILTLKKEVLILKKQKLILDIQTSFPSFLAEM</sequence>
<dbReference type="InterPro" id="IPR028002">
    <property type="entry name" value="Myb_DNA-bind_5"/>
</dbReference>
<dbReference type="SMART" id="SM00717">
    <property type="entry name" value="SANT"/>
    <property type="match status" value="1"/>
</dbReference>
<name>A0A8B8AIR0_CRAVI</name>
<reference evidence="4" key="1">
    <citation type="submission" date="2025-08" db="UniProtKB">
        <authorList>
            <consortium name="RefSeq"/>
        </authorList>
    </citation>
    <scope>IDENTIFICATION</scope>
    <source>
        <tissue evidence="4">Whole sample</tissue>
    </source>
</reference>